<evidence type="ECO:0000313" key="1">
    <source>
        <dbReference type="EMBL" id="GAE32085.1"/>
    </source>
</evidence>
<proteinExistence type="predicted"/>
<evidence type="ECO:0000313" key="2">
    <source>
        <dbReference type="Proteomes" id="UP000018895"/>
    </source>
</evidence>
<dbReference type="RefSeq" id="WP_035346335.1">
    <property type="nucleotide sequence ID" value="NZ_BAUU01000028.1"/>
</dbReference>
<dbReference type="AlphaFoldDB" id="W4QIY9"/>
<keyword evidence="2" id="KW-1185">Reference proteome</keyword>
<reference evidence="1" key="1">
    <citation type="journal article" date="2014" name="Genome Announc.">
        <title>Draft Genome Sequences of Three Alkaliphilic Bacillus Strains, Bacillus wakoensis JCM 9140T, Bacillus akibai JCM 9157T, and Bacillus hemicellulosilyticus JCM 9152T.</title>
        <authorList>
            <person name="Yuki M."/>
            <person name="Oshima K."/>
            <person name="Suda W."/>
            <person name="Oshida Y."/>
            <person name="Kitamura K."/>
            <person name="Iida T."/>
            <person name="Hattori M."/>
            <person name="Ohkuma M."/>
        </authorList>
    </citation>
    <scope>NUCLEOTIDE SEQUENCE [LARGE SCALE GENOMIC DNA]</scope>
    <source>
        <strain evidence="1">JCM 9152</strain>
    </source>
</reference>
<protein>
    <submittedName>
        <fullName evidence="1">Uncharacterized protein</fullName>
    </submittedName>
</protein>
<sequence length="66" mass="7710">MAKKDNKYDISEGHLFHYVKHDEFHLIFGGDEQHAIQVCSHCNSRIAVQGLNICGVCYRREHIKRI</sequence>
<dbReference type="Proteomes" id="UP000018895">
    <property type="component" value="Unassembled WGS sequence"/>
</dbReference>
<dbReference type="STRING" id="1236971.JCM9152_3601"/>
<comment type="caution">
    <text evidence="1">The sequence shown here is derived from an EMBL/GenBank/DDBJ whole genome shotgun (WGS) entry which is preliminary data.</text>
</comment>
<accession>W4QIY9</accession>
<dbReference type="EMBL" id="BAUU01000028">
    <property type="protein sequence ID" value="GAE32085.1"/>
    <property type="molecule type" value="Genomic_DNA"/>
</dbReference>
<gene>
    <name evidence="1" type="ORF">JCM9152_3601</name>
</gene>
<name>W4QIY9_9BACI</name>
<organism evidence="1 2">
    <name type="scientific">Halalkalibacter hemicellulosilyticusJCM 9152</name>
    <dbReference type="NCBI Taxonomy" id="1236971"/>
    <lineage>
        <taxon>Bacteria</taxon>
        <taxon>Bacillati</taxon>
        <taxon>Bacillota</taxon>
        <taxon>Bacilli</taxon>
        <taxon>Bacillales</taxon>
        <taxon>Bacillaceae</taxon>
        <taxon>Halalkalibacter</taxon>
    </lineage>
</organism>